<keyword evidence="3" id="KW-0998">Cell outer membrane</keyword>
<accession>A0ABN6L8Y3</accession>
<dbReference type="PROSITE" id="PS51123">
    <property type="entry name" value="OMPA_2"/>
    <property type="match status" value="1"/>
</dbReference>
<dbReference type="Gene3D" id="3.30.1330.60">
    <property type="entry name" value="OmpA-like domain"/>
    <property type="match status" value="1"/>
</dbReference>
<feature type="domain" description="OmpA-like" evidence="6">
    <location>
        <begin position="557"/>
        <end position="674"/>
    </location>
</feature>
<dbReference type="InterPro" id="IPR006664">
    <property type="entry name" value="OMP_bac"/>
</dbReference>
<evidence type="ECO:0000313" key="7">
    <source>
        <dbReference type="EMBL" id="BDC99273.1"/>
    </source>
</evidence>
<dbReference type="SMART" id="SM00028">
    <property type="entry name" value="TPR"/>
    <property type="match status" value="3"/>
</dbReference>
<evidence type="ECO:0000259" key="6">
    <source>
        <dbReference type="PROSITE" id="PS51123"/>
    </source>
</evidence>
<evidence type="ECO:0000256" key="5">
    <source>
        <dbReference type="PROSITE-ProRule" id="PRU00473"/>
    </source>
</evidence>
<dbReference type="CDD" id="cd15482">
    <property type="entry name" value="Sialidase_non-viral"/>
    <property type="match status" value="1"/>
</dbReference>
<dbReference type="InterPro" id="IPR050330">
    <property type="entry name" value="Bact_OuterMem_StrucFunc"/>
</dbReference>
<dbReference type="InterPro" id="IPR008969">
    <property type="entry name" value="CarboxyPept-like_regulatory"/>
</dbReference>
<keyword evidence="8" id="KW-1185">Reference proteome</keyword>
<dbReference type="Gene3D" id="2.120.10.30">
    <property type="entry name" value="TolB, C-terminal domain"/>
    <property type="match status" value="1"/>
</dbReference>
<dbReference type="InterPro" id="IPR011990">
    <property type="entry name" value="TPR-like_helical_dom_sf"/>
</dbReference>
<keyword evidence="4" id="KW-0802">TPR repeat</keyword>
<evidence type="ECO:0000256" key="4">
    <source>
        <dbReference type="PROSITE-ProRule" id="PRU00339"/>
    </source>
</evidence>
<keyword evidence="2 5" id="KW-0472">Membrane</keyword>
<evidence type="ECO:0000256" key="3">
    <source>
        <dbReference type="ARBA" id="ARBA00023237"/>
    </source>
</evidence>
<feature type="repeat" description="TPR" evidence="4">
    <location>
        <begin position="130"/>
        <end position="163"/>
    </location>
</feature>
<dbReference type="PRINTS" id="PR01021">
    <property type="entry name" value="OMPADOMAIN"/>
</dbReference>
<evidence type="ECO:0000256" key="2">
    <source>
        <dbReference type="ARBA" id="ARBA00023136"/>
    </source>
</evidence>
<dbReference type="SUPFAM" id="SSF103088">
    <property type="entry name" value="OmpA-like"/>
    <property type="match status" value="1"/>
</dbReference>
<dbReference type="Gene3D" id="2.60.40.1120">
    <property type="entry name" value="Carboxypeptidase-like, regulatory domain"/>
    <property type="match status" value="1"/>
</dbReference>
<dbReference type="Gene3D" id="1.25.40.10">
    <property type="entry name" value="Tetratricopeptide repeat domain"/>
    <property type="match status" value="1"/>
</dbReference>
<proteinExistence type="predicted"/>
<reference evidence="7 8" key="1">
    <citation type="submission" date="2021-12" db="EMBL/GenBank/DDBJ databases">
        <title>Genome sequencing of bacteria with rrn-lacking chromosome and rrn-plasmid.</title>
        <authorList>
            <person name="Anda M."/>
            <person name="Iwasaki W."/>
        </authorList>
    </citation>
    <scope>NUCLEOTIDE SEQUENCE [LARGE SCALE GENOMIC DNA]</scope>
    <source>
        <strain evidence="7 8">NBRC 101262</strain>
    </source>
</reference>
<organism evidence="7 8">
    <name type="scientific">Persicobacter psychrovividus</name>
    <dbReference type="NCBI Taxonomy" id="387638"/>
    <lineage>
        <taxon>Bacteria</taxon>
        <taxon>Pseudomonadati</taxon>
        <taxon>Bacteroidota</taxon>
        <taxon>Cytophagia</taxon>
        <taxon>Cytophagales</taxon>
        <taxon>Persicobacteraceae</taxon>
        <taxon>Persicobacter</taxon>
    </lineage>
</organism>
<dbReference type="SUPFAM" id="SSF49464">
    <property type="entry name" value="Carboxypeptidase regulatory domain-like"/>
    <property type="match status" value="1"/>
</dbReference>
<dbReference type="SUPFAM" id="SSF82171">
    <property type="entry name" value="DPP6 N-terminal domain-like"/>
    <property type="match status" value="1"/>
</dbReference>
<protein>
    <submittedName>
        <fullName evidence="7">Cell envelope biogenesis protein OmpA</fullName>
    </submittedName>
</protein>
<dbReference type="InterPro" id="IPR036737">
    <property type="entry name" value="OmpA-like_sf"/>
</dbReference>
<dbReference type="PROSITE" id="PS50005">
    <property type="entry name" value="TPR"/>
    <property type="match status" value="1"/>
</dbReference>
<evidence type="ECO:0000313" key="8">
    <source>
        <dbReference type="Proteomes" id="UP001354989"/>
    </source>
</evidence>
<dbReference type="SUPFAM" id="SSF48452">
    <property type="entry name" value="TPR-like"/>
    <property type="match status" value="1"/>
</dbReference>
<dbReference type="InterPro" id="IPR011659">
    <property type="entry name" value="WD40"/>
</dbReference>
<gene>
    <name evidence="7" type="ORF">PEPS_15540</name>
</gene>
<sequence length="676" mass="76009">MLTNIIYKLNIKPLFLHSILFNIAKSMKRFASFILFFLFVSLQTFGQSRNGYATTSKKAIKLFEQATVLLKSREFPEAEKKLQSALAKDPNFIEAHLRLASIYGLYRKKELEKQSLEQVARIANGNLKYKSVYMKLAKVYFNEGDYDRALKMGNLFLRSRPRESEAKATEWIMENATYAKELMAKPVPFKAVMMDSTVNSFALQYFPVVTVDENTLIYTKRDGSGGSDTEDIVVSHRNKDGNWSKPVSISDNINTLQNEGTCTISSDGKMMIFTSCTQGGERKNYGSCDLYVTYKEGDDWSEPKNLGRTVNTSAWESQPALSADGRTLFFVSDRRGGFGRRDIYYTTKTDNGLWTPATNLGKNINTSGDEIGPFIHVNNQRLYFSSNGHKGMGGFDFFYSDRLPGGEFGPAENLGYPINDHNDQSSLTVNADGSLGYISIDQYQGNTAHSSLYTFEIPKAQRVLNRSSYVAGTVLDKDTQKPVAAKVELYNVSNEQLVNAVTADAVNGSYSIVLTEGSRYALFVSAPGYLFRSIPFNFEKTAGELESVKMDILLEPIRKGQITRLDNVFFDTNSYELREESKTELNKAVKFLEANRKLVMEISGHTDDVGDATYNKTLSKNRAKSVYEYLVGQGIAKSRLKYVGYGKEQPFVPNTSDANRQKNRRIEFKIIGDNQP</sequence>
<dbReference type="InterPro" id="IPR006665">
    <property type="entry name" value="OmpA-like"/>
</dbReference>
<name>A0ABN6L8Y3_9BACT</name>
<dbReference type="Pfam" id="PF07676">
    <property type="entry name" value="PD40"/>
    <property type="match status" value="3"/>
</dbReference>
<dbReference type="CDD" id="cd07185">
    <property type="entry name" value="OmpA_C-like"/>
    <property type="match status" value="1"/>
</dbReference>
<dbReference type="Proteomes" id="UP001354989">
    <property type="component" value="Chromosome"/>
</dbReference>
<dbReference type="EMBL" id="AP025292">
    <property type="protein sequence ID" value="BDC99273.1"/>
    <property type="molecule type" value="Genomic_DNA"/>
</dbReference>
<dbReference type="InterPro" id="IPR019734">
    <property type="entry name" value="TPR_rpt"/>
</dbReference>
<dbReference type="Pfam" id="PF00691">
    <property type="entry name" value="OmpA"/>
    <property type="match status" value="1"/>
</dbReference>
<dbReference type="PANTHER" id="PTHR30329">
    <property type="entry name" value="STATOR ELEMENT OF FLAGELLAR MOTOR COMPLEX"/>
    <property type="match status" value="1"/>
</dbReference>
<evidence type="ECO:0000256" key="1">
    <source>
        <dbReference type="ARBA" id="ARBA00004442"/>
    </source>
</evidence>
<dbReference type="InterPro" id="IPR011042">
    <property type="entry name" value="6-blade_b-propeller_TolB-like"/>
</dbReference>
<comment type="subcellular location">
    <subcellularLocation>
        <location evidence="1">Cell outer membrane</location>
    </subcellularLocation>
</comment>
<dbReference type="PANTHER" id="PTHR30329:SF21">
    <property type="entry name" value="LIPOPROTEIN YIAD-RELATED"/>
    <property type="match status" value="1"/>
</dbReference>